<protein>
    <submittedName>
        <fullName evidence="1">Uncharacterized protein</fullName>
    </submittedName>
</protein>
<dbReference type="EMBL" id="BGZK01004013">
    <property type="protein sequence ID" value="GBP06305.1"/>
    <property type="molecule type" value="Genomic_DNA"/>
</dbReference>
<name>A0A4C1SWJ7_EUMVA</name>
<accession>A0A4C1SWJ7</accession>
<evidence type="ECO:0000313" key="1">
    <source>
        <dbReference type="EMBL" id="GBP06305.1"/>
    </source>
</evidence>
<reference evidence="1 2" key="1">
    <citation type="journal article" date="2019" name="Commun. Biol.">
        <title>The bagworm genome reveals a unique fibroin gene that provides high tensile strength.</title>
        <authorList>
            <person name="Kono N."/>
            <person name="Nakamura H."/>
            <person name="Ohtoshi R."/>
            <person name="Tomita M."/>
            <person name="Numata K."/>
            <person name="Arakawa K."/>
        </authorList>
    </citation>
    <scope>NUCLEOTIDE SEQUENCE [LARGE SCALE GENOMIC DNA]</scope>
</reference>
<dbReference type="Proteomes" id="UP000299102">
    <property type="component" value="Unassembled WGS sequence"/>
</dbReference>
<evidence type="ECO:0000313" key="2">
    <source>
        <dbReference type="Proteomes" id="UP000299102"/>
    </source>
</evidence>
<dbReference type="AlphaFoldDB" id="A0A4C1SWJ7"/>
<organism evidence="1 2">
    <name type="scientific">Eumeta variegata</name>
    <name type="common">Bagworm moth</name>
    <name type="synonym">Eumeta japonica</name>
    <dbReference type="NCBI Taxonomy" id="151549"/>
    <lineage>
        <taxon>Eukaryota</taxon>
        <taxon>Metazoa</taxon>
        <taxon>Ecdysozoa</taxon>
        <taxon>Arthropoda</taxon>
        <taxon>Hexapoda</taxon>
        <taxon>Insecta</taxon>
        <taxon>Pterygota</taxon>
        <taxon>Neoptera</taxon>
        <taxon>Endopterygota</taxon>
        <taxon>Lepidoptera</taxon>
        <taxon>Glossata</taxon>
        <taxon>Ditrysia</taxon>
        <taxon>Tineoidea</taxon>
        <taxon>Psychidae</taxon>
        <taxon>Oiketicinae</taxon>
        <taxon>Eumeta</taxon>
    </lineage>
</organism>
<sequence>MCHIKLVFGTEGGLYQRSIPEVELKEQDSGTPSTNLWPIACFTSARDSRTQNSPHFRRVGARVRMLCGLVLAFRETSRGSSRTASLASIDARRINIEGFAFDGPAHYL</sequence>
<proteinExistence type="predicted"/>
<keyword evidence="2" id="KW-1185">Reference proteome</keyword>
<gene>
    <name evidence="1" type="ORF">EVAR_71546_1</name>
</gene>
<comment type="caution">
    <text evidence="1">The sequence shown here is derived from an EMBL/GenBank/DDBJ whole genome shotgun (WGS) entry which is preliminary data.</text>
</comment>